<proteinExistence type="predicted"/>
<dbReference type="Gene3D" id="3.40.710.10">
    <property type="entry name" value="DD-peptidase/beta-lactamase superfamily"/>
    <property type="match status" value="1"/>
</dbReference>
<feature type="domain" description="Beta-lactamase-related" evidence="1">
    <location>
        <begin position="7"/>
        <end position="321"/>
    </location>
</feature>
<accession>A0A5S4FGG5</accession>
<dbReference type="Pfam" id="PF00144">
    <property type="entry name" value="Beta-lactamase"/>
    <property type="match status" value="1"/>
</dbReference>
<evidence type="ECO:0000259" key="1">
    <source>
        <dbReference type="Pfam" id="PF00144"/>
    </source>
</evidence>
<dbReference type="SUPFAM" id="SSF56601">
    <property type="entry name" value="beta-lactamase/transpeptidase-like"/>
    <property type="match status" value="1"/>
</dbReference>
<comment type="caution">
    <text evidence="2">The sequence shown here is derived from an EMBL/GenBank/DDBJ whole genome shotgun (WGS) entry which is preliminary data.</text>
</comment>
<dbReference type="EMBL" id="VCKX01000342">
    <property type="protein sequence ID" value="TMR18528.1"/>
    <property type="molecule type" value="Genomic_DNA"/>
</dbReference>
<dbReference type="RefSeq" id="WP_138697565.1">
    <property type="nucleotide sequence ID" value="NZ_JBHSAZ010000089.1"/>
</dbReference>
<dbReference type="PANTHER" id="PTHR46825:SF7">
    <property type="entry name" value="D-ALANYL-D-ALANINE CARBOXYPEPTIDASE"/>
    <property type="match status" value="1"/>
</dbReference>
<organism evidence="2 3">
    <name type="scientific">Nonomuraea zeae</name>
    <dbReference type="NCBI Taxonomy" id="1642303"/>
    <lineage>
        <taxon>Bacteria</taxon>
        <taxon>Bacillati</taxon>
        <taxon>Actinomycetota</taxon>
        <taxon>Actinomycetes</taxon>
        <taxon>Streptosporangiales</taxon>
        <taxon>Streptosporangiaceae</taxon>
        <taxon>Nonomuraea</taxon>
    </lineage>
</organism>
<dbReference type="OrthoDB" id="3499702at2"/>
<name>A0A5S4FGG5_9ACTN</name>
<sequence length="441" mass="45520">MDDITARLAPLLRRHRVPGAQLAVRWRGRTFTAEAGEESSGAGRPVTGRSAFPLGSLTKPFTATLAMMLVADGDLDLDEPLAAYLPGLRPGAGRATLRQLLSHSAGFPANVEESAAGLTRRRWAETTAGAVHPPGSAFSYSNAGYLLVAHLIEDLTGMSWRAAVESFLLRPLGIEPLFAVGARRAAGGRPAADGHVVRPGGVALPIAEQSVTALEEPVAGLAGSASDLLALAALHLPGHEGPGLLDPASAAEMRRDQLSGLSAGAFGLADGWGLGWSLYATASGTWFGHDGTGDGAWCHLRVQPETGAAVALTTNGSNGAALWEALVEELRAAGLDVGHYPLGALAGAGTPLSGDAPANTGCAGRYANGSWTCAVEAADGGLYLSVGSGPRWRLRCFEDLRFTTEGSDAGSMPYIGRFLRDPGSGTIELVQITGRLARRHG</sequence>
<evidence type="ECO:0000313" key="3">
    <source>
        <dbReference type="Proteomes" id="UP000306628"/>
    </source>
</evidence>
<reference evidence="2 3" key="1">
    <citation type="submission" date="2019-05" db="EMBL/GenBank/DDBJ databases">
        <title>Draft genome sequence of Nonomuraea zeae DSM 100528.</title>
        <authorList>
            <person name="Saricaoglu S."/>
            <person name="Isik K."/>
        </authorList>
    </citation>
    <scope>NUCLEOTIDE SEQUENCE [LARGE SCALE GENOMIC DNA]</scope>
    <source>
        <strain evidence="2 3">DSM 100528</strain>
    </source>
</reference>
<dbReference type="Proteomes" id="UP000306628">
    <property type="component" value="Unassembled WGS sequence"/>
</dbReference>
<dbReference type="PANTHER" id="PTHR46825">
    <property type="entry name" value="D-ALANYL-D-ALANINE-CARBOXYPEPTIDASE/ENDOPEPTIDASE AMPH"/>
    <property type="match status" value="1"/>
</dbReference>
<keyword evidence="3" id="KW-1185">Reference proteome</keyword>
<protein>
    <submittedName>
        <fullName evidence="2">Beta-lactamase family protein</fullName>
    </submittedName>
</protein>
<dbReference type="InterPro" id="IPR001466">
    <property type="entry name" value="Beta-lactam-related"/>
</dbReference>
<dbReference type="InterPro" id="IPR050491">
    <property type="entry name" value="AmpC-like"/>
</dbReference>
<dbReference type="InterPro" id="IPR012338">
    <property type="entry name" value="Beta-lactam/transpept-like"/>
</dbReference>
<gene>
    <name evidence="2" type="ORF">ETD85_53590</name>
</gene>
<dbReference type="AlphaFoldDB" id="A0A5S4FGG5"/>
<evidence type="ECO:0000313" key="2">
    <source>
        <dbReference type="EMBL" id="TMR18528.1"/>
    </source>
</evidence>